<evidence type="ECO:0000313" key="4">
    <source>
        <dbReference type="EMBL" id="KKO04200.1"/>
    </source>
</evidence>
<dbReference type="Pfam" id="PF00561">
    <property type="entry name" value="Abhydrolase_1"/>
    <property type="match status" value="1"/>
</dbReference>
<keyword evidence="2" id="KW-0378">Hydrolase</keyword>
<dbReference type="EMBL" id="LAZR01000024">
    <property type="protein sequence ID" value="KKO04200.1"/>
    <property type="molecule type" value="Genomic_DNA"/>
</dbReference>
<sequence>MTATSREVRFSLSSLEVAGKVWGEPGGLPVIGLHGWLDNAATFDHIAPSLEGIHLVALDLPGHGLSDHLPMAGYSLWQQASTVLQVAEDLGWERFALLGHSMGAIISGILTGSLPERIIGAAMIDGLMPFTSEADDAPKQMARFFKSSLAVGNKRKPVYDSVEKAISARVRGGTTSITSDAASCLVERGLMPDHGGWTWRTDPQLMLPSPLRFTNRHADSFIESITSPTMLVLANQGVMHKHPQVLDRIERFKNIQLHKMDGGHHLHLEAEAPAVAGLLNDFYASLSTTDSSAS</sequence>
<dbReference type="Gene3D" id="3.40.50.1820">
    <property type="entry name" value="alpha/beta hydrolase"/>
    <property type="match status" value="1"/>
</dbReference>
<gene>
    <name evidence="4" type="ORF">LCGC14_0091000</name>
</gene>
<reference evidence="4" key="1">
    <citation type="journal article" date="2015" name="Nature">
        <title>Complex archaea that bridge the gap between prokaryotes and eukaryotes.</title>
        <authorList>
            <person name="Spang A."/>
            <person name="Saw J.H."/>
            <person name="Jorgensen S.L."/>
            <person name="Zaremba-Niedzwiedzka K."/>
            <person name="Martijn J."/>
            <person name="Lind A.E."/>
            <person name="van Eijk R."/>
            <person name="Schleper C."/>
            <person name="Guy L."/>
            <person name="Ettema T.J."/>
        </authorList>
    </citation>
    <scope>NUCLEOTIDE SEQUENCE</scope>
</reference>
<dbReference type="SUPFAM" id="SSF53474">
    <property type="entry name" value="alpha/beta-Hydrolases"/>
    <property type="match status" value="1"/>
</dbReference>
<protein>
    <recommendedName>
        <fullName evidence="3">AB hydrolase-1 domain-containing protein</fullName>
    </recommendedName>
</protein>
<proteinExistence type="inferred from homology"/>
<dbReference type="InterPro" id="IPR000073">
    <property type="entry name" value="AB_hydrolase_1"/>
</dbReference>
<dbReference type="PANTHER" id="PTHR43798:SF14">
    <property type="entry name" value="SERINE HYDROLASE-LIKE PROTEIN DDB_G0286239"/>
    <property type="match status" value="1"/>
</dbReference>
<dbReference type="AlphaFoldDB" id="A0A0F9VJI1"/>
<evidence type="ECO:0000256" key="2">
    <source>
        <dbReference type="ARBA" id="ARBA00022801"/>
    </source>
</evidence>
<accession>A0A0F9VJI1</accession>
<dbReference type="GO" id="GO:0016020">
    <property type="term" value="C:membrane"/>
    <property type="evidence" value="ECO:0007669"/>
    <property type="project" value="TreeGrafter"/>
</dbReference>
<comment type="caution">
    <text evidence="4">The sequence shown here is derived from an EMBL/GenBank/DDBJ whole genome shotgun (WGS) entry which is preliminary data.</text>
</comment>
<dbReference type="InterPro" id="IPR029058">
    <property type="entry name" value="AB_hydrolase_fold"/>
</dbReference>
<organism evidence="4">
    <name type="scientific">marine sediment metagenome</name>
    <dbReference type="NCBI Taxonomy" id="412755"/>
    <lineage>
        <taxon>unclassified sequences</taxon>
        <taxon>metagenomes</taxon>
        <taxon>ecological metagenomes</taxon>
    </lineage>
</organism>
<dbReference type="InterPro" id="IPR050266">
    <property type="entry name" value="AB_hydrolase_sf"/>
</dbReference>
<evidence type="ECO:0000259" key="3">
    <source>
        <dbReference type="Pfam" id="PF00561"/>
    </source>
</evidence>
<name>A0A0F9VJI1_9ZZZZ</name>
<feature type="domain" description="AB hydrolase-1" evidence="3">
    <location>
        <begin position="29"/>
        <end position="145"/>
    </location>
</feature>
<dbReference type="GO" id="GO:0016787">
    <property type="term" value="F:hydrolase activity"/>
    <property type="evidence" value="ECO:0007669"/>
    <property type="project" value="UniProtKB-KW"/>
</dbReference>
<evidence type="ECO:0000256" key="1">
    <source>
        <dbReference type="ARBA" id="ARBA00008645"/>
    </source>
</evidence>
<dbReference type="PANTHER" id="PTHR43798">
    <property type="entry name" value="MONOACYLGLYCEROL LIPASE"/>
    <property type="match status" value="1"/>
</dbReference>
<comment type="similarity">
    <text evidence="1">Belongs to the AB hydrolase superfamily.</text>
</comment>